<evidence type="ECO:0000256" key="5">
    <source>
        <dbReference type="SAM" id="MobiDB-lite"/>
    </source>
</evidence>
<dbReference type="PANTHER" id="PTHR12972:SF0">
    <property type="entry name" value="PROTEIN DOWNSTREAM NEIGHBOR OF SON"/>
    <property type="match status" value="1"/>
</dbReference>
<evidence type="ECO:0000256" key="3">
    <source>
        <dbReference type="ARBA" id="ARBA00023242"/>
    </source>
</evidence>
<gene>
    <name evidence="6" type="ORF">TAV2_LOCUS15107</name>
</gene>
<dbReference type="PANTHER" id="PTHR12972">
    <property type="entry name" value="DOWNSTREAM NEIGHBOR OF SON"/>
    <property type="match status" value="1"/>
</dbReference>
<organism evidence="6 7">
    <name type="scientific">Thlaspi arvense</name>
    <name type="common">Field penny-cress</name>
    <dbReference type="NCBI Taxonomy" id="13288"/>
    <lineage>
        <taxon>Eukaryota</taxon>
        <taxon>Viridiplantae</taxon>
        <taxon>Streptophyta</taxon>
        <taxon>Embryophyta</taxon>
        <taxon>Tracheophyta</taxon>
        <taxon>Spermatophyta</taxon>
        <taxon>Magnoliopsida</taxon>
        <taxon>eudicotyledons</taxon>
        <taxon>Gunneridae</taxon>
        <taxon>Pentapetalae</taxon>
        <taxon>rosids</taxon>
        <taxon>malvids</taxon>
        <taxon>Brassicales</taxon>
        <taxon>Brassicaceae</taxon>
        <taxon>Thlaspideae</taxon>
        <taxon>Thlaspi</taxon>
    </lineage>
</organism>
<comment type="subcellular location">
    <subcellularLocation>
        <location evidence="1">Nucleus</location>
    </subcellularLocation>
</comment>
<dbReference type="EMBL" id="CAJVSB020000808">
    <property type="protein sequence ID" value="CAH2062644.1"/>
    <property type="molecule type" value="Genomic_DNA"/>
</dbReference>
<proteinExistence type="inferred from homology"/>
<feature type="region of interest" description="Disordered" evidence="5">
    <location>
        <begin position="1"/>
        <end position="39"/>
    </location>
</feature>
<comment type="similarity">
    <text evidence="4">Belongs to the DONSON family.</text>
</comment>
<keyword evidence="7" id="KW-1185">Reference proteome</keyword>
<keyword evidence="3" id="KW-0539">Nucleus</keyword>
<protein>
    <submittedName>
        <fullName evidence="6">Uncharacterized protein</fullName>
    </submittedName>
</protein>
<evidence type="ECO:0000313" key="6">
    <source>
        <dbReference type="EMBL" id="CAH2062644.1"/>
    </source>
</evidence>
<sequence>MAKVATRGPVSSNALQFGGGPSKVGTAAKRKTPSELRGEQLKRKNVVEIVDEYPVPEIGLRKATAAVISGLKKTDLSKNPRYVETRMDGVYPIRKNIIRMRALSRKDNVKESSPLEHTGGPKGCAVASDVAAEGQQQLPHLDNCLASTAVSEDGLMPACKTTEKCGENKFRSVTELSAGAENIFGMESVDLDKALKELVAHQPPPFSSTGIASEKVGNFALGSLCSEFHIPARRTPLDFTLKTTIRVVSPCSVNCLLLVLEALRGYLCEDVVNVMRSYGALAVICMVQQFGASLYRFHRLINRATYSGVPQFPCTLLTGCSGGQKMSSLYKGASTQFAKPRALHSWVYPQSSLPPSVISALTLSGAEGVQMDFLSKRQLAWEDAFRCLYFMLRNRVCDIFYGN</sequence>
<dbReference type="InterPro" id="IPR024861">
    <property type="entry name" value="Donson"/>
</dbReference>
<name>A0AAU9SCP5_THLAR</name>
<dbReference type="Proteomes" id="UP000836841">
    <property type="component" value="Unassembled WGS sequence"/>
</dbReference>
<accession>A0AAU9SCP5</accession>
<evidence type="ECO:0000256" key="4">
    <source>
        <dbReference type="ARBA" id="ARBA00025806"/>
    </source>
</evidence>
<comment type="caution">
    <text evidence="6">The sequence shown here is derived from an EMBL/GenBank/DDBJ whole genome shotgun (WGS) entry which is preliminary data.</text>
</comment>
<evidence type="ECO:0000256" key="2">
    <source>
        <dbReference type="ARBA" id="ARBA00022473"/>
    </source>
</evidence>
<dbReference type="GO" id="GO:0033260">
    <property type="term" value="P:nuclear DNA replication"/>
    <property type="evidence" value="ECO:0007669"/>
    <property type="project" value="TreeGrafter"/>
</dbReference>
<reference evidence="6 7" key="1">
    <citation type="submission" date="2022-03" db="EMBL/GenBank/DDBJ databases">
        <authorList>
            <person name="Nunn A."/>
            <person name="Chopra R."/>
            <person name="Nunn A."/>
            <person name="Contreras Garrido A."/>
        </authorList>
    </citation>
    <scope>NUCLEOTIDE SEQUENCE [LARGE SCALE GENOMIC DNA]</scope>
</reference>
<dbReference type="AlphaFoldDB" id="A0AAU9SCP5"/>
<keyword evidence="2" id="KW-0217">Developmental protein</keyword>
<evidence type="ECO:0000256" key="1">
    <source>
        <dbReference type="ARBA" id="ARBA00004123"/>
    </source>
</evidence>
<dbReference type="GO" id="GO:0005634">
    <property type="term" value="C:nucleus"/>
    <property type="evidence" value="ECO:0007669"/>
    <property type="project" value="UniProtKB-SubCell"/>
</dbReference>
<evidence type="ECO:0000313" key="7">
    <source>
        <dbReference type="Proteomes" id="UP000836841"/>
    </source>
</evidence>